<dbReference type="PROSITE" id="PS50887">
    <property type="entry name" value="GGDEF"/>
    <property type="match status" value="1"/>
</dbReference>
<dbReference type="EC" id="2.7.7.65" evidence="2"/>
<dbReference type="InterPro" id="IPR000160">
    <property type="entry name" value="GGDEF_dom"/>
</dbReference>
<dbReference type="SMART" id="SM00267">
    <property type="entry name" value="GGDEF"/>
    <property type="match status" value="1"/>
</dbReference>
<evidence type="ECO:0000256" key="2">
    <source>
        <dbReference type="ARBA" id="ARBA00012528"/>
    </source>
</evidence>
<dbReference type="Pfam" id="PF13424">
    <property type="entry name" value="TPR_12"/>
    <property type="match status" value="2"/>
</dbReference>
<accession>A0A3E0UJV0</accession>
<evidence type="ECO:0000256" key="3">
    <source>
        <dbReference type="ARBA" id="ARBA00034247"/>
    </source>
</evidence>
<dbReference type="PANTHER" id="PTHR45138:SF9">
    <property type="entry name" value="DIGUANYLATE CYCLASE DGCM-RELATED"/>
    <property type="match status" value="1"/>
</dbReference>
<dbReference type="PROSITE" id="PS50005">
    <property type="entry name" value="TPR"/>
    <property type="match status" value="1"/>
</dbReference>
<dbReference type="Gene3D" id="3.30.70.270">
    <property type="match status" value="1"/>
</dbReference>
<evidence type="ECO:0000313" key="6">
    <source>
        <dbReference type="EMBL" id="REL36903.1"/>
    </source>
</evidence>
<evidence type="ECO:0000256" key="4">
    <source>
        <dbReference type="PROSITE-ProRule" id="PRU00339"/>
    </source>
</evidence>
<evidence type="ECO:0000313" key="7">
    <source>
        <dbReference type="Proteomes" id="UP000256999"/>
    </source>
</evidence>
<dbReference type="CDD" id="cd01949">
    <property type="entry name" value="GGDEF"/>
    <property type="match status" value="1"/>
</dbReference>
<dbReference type="OrthoDB" id="9813903at2"/>
<dbReference type="InterPro" id="IPR019734">
    <property type="entry name" value="TPR_rpt"/>
</dbReference>
<dbReference type="GO" id="GO:0052621">
    <property type="term" value="F:diguanylate cyclase activity"/>
    <property type="evidence" value="ECO:0007669"/>
    <property type="project" value="UniProtKB-EC"/>
</dbReference>
<dbReference type="SMART" id="SM00028">
    <property type="entry name" value="TPR"/>
    <property type="match status" value="5"/>
</dbReference>
<evidence type="ECO:0000256" key="1">
    <source>
        <dbReference type="ARBA" id="ARBA00001946"/>
    </source>
</evidence>
<proteinExistence type="predicted"/>
<feature type="repeat" description="TPR" evidence="4">
    <location>
        <begin position="110"/>
        <end position="143"/>
    </location>
</feature>
<organism evidence="6 7">
    <name type="scientific">Thalassotalea euphylliae</name>
    <dbReference type="NCBI Taxonomy" id="1655234"/>
    <lineage>
        <taxon>Bacteria</taxon>
        <taxon>Pseudomonadati</taxon>
        <taxon>Pseudomonadota</taxon>
        <taxon>Gammaproteobacteria</taxon>
        <taxon>Alteromonadales</taxon>
        <taxon>Colwelliaceae</taxon>
        <taxon>Thalassotalea</taxon>
    </lineage>
</organism>
<comment type="catalytic activity">
    <reaction evidence="3">
        <text>2 GTP = 3',3'-c-di-GMP + 2 diphosphate</text>
        <dbReference type="Rhea" id="RHEA:24898"/>
        <dbReference type="ChEBI" id="CHEBI:33019"/>
        <dbReference type="ChEBI" id="CHEBI:37565"/>
        <dbReference type="ChEBI" id="CHEBI:58805"/>
        <dbReference type="EC" id="2.7.7.65"/>
    </reaction>
</comment>
<dbReference type="InterPro" id="IPR043128">
    <property type="entry name" value="Rev_trsase/Diguanyl_cyclase"/>
</dbReference>
<dbReference type="InterPro" id="IPR050469">
    <property type="entry name" value="Diguanylate_Cyclase"/>
</dbReference>
<feature type="domain" description="GGDEF" evidence="5">
    <location>
        <begin position="507"/>
        <end position="640"/>
    </location>
</feature>
<name>A0A3E0UJV0_9GAMM</name>
<dbReference type="AlphaFoldDB" id="A0A3E0UJV0"/>
<dbReference type="Proteomes" id="UP000256999">
    <property type="component" value="Unassembled WGS sequence"/>
</dbReference>
<reference evidence="6 7" key="1">
    <citation type="submission" date="2018-08" db="EMBL/GenBank/DDBJ databases">
        <title>Thalassotalea euphylliae genome.</title>
        <authorList>
            <person name="Summers S."/>
            <person name="Rice S.A."/>
            <person name="Freckelton M.L."/>
            <person name="Nedved B.T."/>
            <person name="Hadfield M.G."/>
        </authorList>
    </citation>
    <scope>NUCLEOTIDE SEQUENCE [LARGE SCALE GENOMIC DNA]</scope>
    <source>
        <strain evidence="6 7">H2</strain>
    </source>
</reference>
<gene>
    <name evidence="6" type="ORF">DXX92_17180</name>
</gene>
<dbReference type="SUPFAM" id="SSF55073">
    <property type="entry name" value="Nucleotide cyclase"/>
    <property type="match status" value="1"/>
</dbReference>
<dbReference type="NCBIfam" id="TIGR00254">
    <property type="entry name" value="GGDEF"/>
    <property type="match status" value="1"/>
</dbReference>
<dbReference type="Gene3D" id="1.25.40.10">
    <property type="entry name" value="Tetratricopeptide repeat domain"/>
    <property type="match status" value="2"/>
</dbReference>
<evidence type="ECO:0000259" key="5">
    <source>
        <dbReference type="PROSITE" id="PS50887"/>
    </source>
</evidence>
<dbReference type="InterPro" id="IPR029787">
    <property type="entry name" value="Nucleotide_cyclase"/>
</dbReference>
<dbReference type="SUPFAM" id="SSF48452">
    <property type="entry name" value="TPR-like"/>
    <property type="match status" value="2"/>
</dbReference>
<dbReference type="Pfam" id="PF00990">
    <property type="entry name" value="GGDEF"/>
    <property type="match status" value="1"/>
</dbReference>
<dbReference type="InterPro" id="IPR011990">
    <property type="entry name" value="TPR-like_helical_dom_sf"/>
</dbReference>
<dbReference type="PANTHER" id="PTHR45138">
    <property type="entry name" value="REGULATORY COMPONENTS OF SENSORY TRANSDUCTION SYSTEM"/>
    <property type="match status" value="1"/>
</dbReference>
<sequence length="640" mass="72419">MIYKLCCTFIYWQTMQFLSLFFCFSLISFQVFAFDFQGRLVSIQKLDKAAQLAQFEQLLAQPSLSSQQRFEALNAVTMYYFRQSELSNALKKGQITYQHTQQHQLAAPQAATEKLLGIIYYYQGDLNNALTYYQQALAYYEQSGNKVQQANVLNNIALAQSAQGHSQAALASYLEAEPLYLKHGSEYDAVDVRANIAGLYISLRRFDQAIAMLESAVTYYQKHGHDNDLARAQADLGVALKYAGNLPDALARLQASLSYYQQKEEAYNLAATLHNIAEVYLLMKLPIKAQAYAEQGVSHSRASDHNKALVGNLQVLAKAWYWRGDALQAQLYLREGLKLANELDYQSSLASLFILNALIEAALEQPEKAIAAEQAYQALERNRFNTELNTMLAESEALQLQQKLEVVQQQKAYQAELNRNKTVEERYLFAALTLLFLVMFLAYKKLRDFHLNKELALQVELQTEKLTRVNQQLLQVSLEDGLTGIQNRRSFDADIRKLWQKFTEHHQNFALVFIDIDHFKAFNDMFGHVAGDKVLQEAAQVFSQAMPNGAAVYRYGGEEFAVLIDGLDETICCHEGVCSIYKEIQSCLVSYSAPEQASITVSAGTCFADEQVESLNELINVADKRLYQAKRAGRDQLVCQ</sequence>
<comment type="cofactor">
    <cofactor evidence="1">
        <name>Mg(2+)</name>
        <dbReference type="ChEBI" id="CHEBI:18420"/>
    </cofactor>
</comment>
<protein>
    <recommendedName>
        <fullName evidence="2">diguanylate cyclase</fullName>
        <ecNumber evidence="2">2.7.7.65</ecNumber>
    </recommendedName>
</protein>
<dbReference type="FunFam" id="3.30.70.270:FF:000001">
    <property type="entry name" value="Diguanylate cyclase domain protein"/>
    <property type="match status" value="1"/>
</dbReference>
<comment type="caution">
    <text evidence="6">The sequence shown here is derived from an EMBL/GenBank/DDBJ whole genome shotgun (WGS) entry which is preliminary data.</text>
</comment>
<keyword evidence="4" id="KW-0802">TPR repeat</keyword>
<dbReference type="EMBL" id="QUOV01000001">
    <property type="protein sequence ID" value="REL36903.1"/>
    <property type="molecule type" value="Genomic_DNA"/>
</dbReference>